<dbReference type="Pfam" id="PF19732">
    <property type="entry name" value="SpoIIE_N"/>
    <property type="match status" value="1"/>
</dbReference>
<dbReference type="InterPro" id="IPR045768">
    <property type="entry name" value="SpoIIE_N"/>
</dbReference>
<keyword evidence="2" id="KW-0472">Membrane</keyword>
<dbReference type="PANTHER" id="PTHR43156:SF2">
    <property type="entry name" value="STAGE II SPORULATION PROTEIN E"/>
    <property type="match status" value="1"/>
</dbReference>
<feature type="transmembrane region" description="Helical" evidence="2">
    <location>
        <begin position="42"/>
        <end position="59"/>
    </location>
</feature>
<dbReference type="EMBL" id="JADINF010000148">
    <property type="protein sequence ID" value="MBO8424520.1"/>
    <property type="molecule type" value="Genomic_DNA"/>
</dbReference>
<gene>
    <name evidence="4" type="ORF">IAB16_05830</name>
</gene>
<proteinExistence type="predicted"/>
<dbReference type="Pfam" id="PF07228">
    <property type="entry name" value="SpoIIE"/>
    <property type="match status" value="1"/>
</dbReference>
<dbReference type="InterPro" id="IPR036457">
    <property type="entry name" value="PPM-type-like_dom_sf"/>
</dbReference>
<organism evidence="4 5">
    <name type="scientific">Candidatus Stercoripulliclostridium pullicola</name>
    <dbReference type="NCBI Taxonomy" id="2840953"/>
    <lineage>
        <taxon>Bacteria</taxon>
        <taxon>Bacillati</taxon>
        <taxon>Bacillota</taxon>
        <taxon>Clostridia</taxon>
        <taxon>Eubacteriales</taxon>
        <taxon>Candidatus Stercoripulliclostridium</taxon>
    </lineage>
</organism>
<accession>A0A940DJB9</accession>
<evidence type="ECO:0000256" key="1">
    <source>
        <dbReference type="ARBA" id="ARBA00022801"/>
    </source>
</evidence>
<protein>
    <submittedName>
        <fullName evidence="4">SpoIIE family protein phosphatase</fullName>
    </submittedName>
</protein>
<dbReference type="PANTHER" id="PTHR43156">
    <property type="entry name" value="STAGE II SPORULATION PROTEIN E-RELATED"/>
    <property type="match status" value="1"/>
</dbReference>
<sequence length="525" mass="56431">VYTALYALTTSLFPADYAYFGGVAGIALSAVMMLTGVTEAHYLSLVMPAAATVFAIATPKKFKSYVHSLATTDGAYSVTRTVINRNRNALMVKLARLSEGLSEMSGILADDSRVDSLPNSSEIAKEVSERCCTDCLNAKECRTALGGSSTEAVIGELTASAVYSGKASILDASPFLSSRCRKLHGVIAVTNEILSREKHAAELRAGADESRGLLRDQLSSLAEILASLASEIGEPLVYDHPKEKRLKEELNRRLISARDVYIYGDDDLCMSVKEEDAERAALAETVNAVMERKMCLADKTPTVNGLINLTYEPMPRYRVAYGDRVVAAGADGCGDKENVVRLSRGKVMIVLSDGMGHDAPAARNSRYAVSLIESFYKAGFEHRTVLRSVGGLLALRGKEEFNAVDIAVIDTFTGEVDIIKQGARESFIVRKGEVEVVECGSLPLGIVLGAEPVTYSTRLQPGEFLVMVTDGVADAIGREGLTELLSGLDTVNPDDVAEAVITDFTRLQGDNSERDDGSVIAARIF</sequence>
<reference evidence="4" key="2">
    <citation type="journal article" date="2021" name="PeerJ">
        <title>Extensive microbial diversity within the chicken gut microbiome revealed by metagenomics and culture.</title>
        <authorList>
            <person name="Gilroy R."/>
            <person name="Ravi A."/>
            <person name="Getino M."/>
            <person name="Pursley I."/>
            <person name="Horton D.L."/>
            <person name="Alikhan N.F."/>
            <person name="Baker D."/>
            <person name="Gharbi K."/>
            <person name="Hall N."/>
            <person name="Watson M."/>
            <person name="Adriaenssens E.M."/>
            <person name="Foster-Nyarko E."/>
            <person name="Jarju S."/>
            <person name="Secka A."/>
            <person name="Antonio M."/>
            <person name="Oren A."/>
            <person name="Chaudhuri R.R."/>
            <person name="La Ragione R."/>
            <person name="Hildebrand F."/>
            <person name="Pallen M.J."/>
        </authorList>
    </citation>
    <scope>NUCLEOTIDE SEQUENCE</scope>
    <source>
        <strain evidence="4">517</strain>
    </source>
</reference>
<dbReference type="InterPro" id="IPR052016">
    <property type="entry name" value="Bact_Sigma-Reg"/>
</dbReference>
<dbReference type="GO" id="GO:0016791">
    <property type="term" value="F:phosphatase activity"/>
    <property type="evidence" value="ECO:0007669"/>
    <property type="project" value="TreeGrafter"/>
</dbReference>
<name>A0A940DJB9_9FIRM</name>
<dbReference type="SMART" id="SM00331">
    <property type="entry name" value="PP2C_SIG"/>
    <property type="match status" value="1"/>
</dbReference>
<dbReference type="AlphaFoldDB" id="A0A940DJB9"/>
<keyword evidence="2" id="KW-1133">Transmembrane helix</keyword>
<keyword evidence="2" id="KW-0812">Transmembrane</keyword>
<dbReference type="Proteomes" id="UP000727857">
    <property type="component" value="Unassembled WGS sequence"/>
</dbReference>
<comment type="caution">
    <text evidence="4">The sequence shown here is derived from an EMBL/GenBank/DDBJ whole genome shotgun (WGS) entry which is preliminary data.</text>
</comment>
<reference evidence="4" key="1">
    <citation type="submission" date="2020-10" db="EMBL/GenBank/DDBJ databases">
        <authorList>
            <person name="Gilroy R."/>
        </authorList>
    </citation>
    <scope>NUCLEOTIDE SEQUENCE</scope>
    <source>
        <strain evidence="4">517</strain>
    </source>
</reference>
<feature type="transmembrane region" description="Helical" evidence="2">
    <location>
        <begin position="17"/>
        <end position="35"/>
    </location>
</feature>
<feature type="domain" description="PPM-type phosphatase" evidence="3">
    <location>
        <begin position="316"/>
        <end position="524"/>
    </location>
</feature>
<evidence type="ECO:0000259" key="3">
    <source>
        <dbReference type="SMART" id="SM00331"/>
    </source>
</evidence>
<dbReference type="SUPFAM" id="SSF81606">
    <property type="entry name" value="PP2C-like"/>
    <property type="match status" value="1"/>
</dbReference>
<dbReference type="InterPro" id="IPR001932">
    <property type="entry name" value="PPM-type_phosphatase-like_dom"/>
</dbReference>
<feature type="non-terminal residue" evidence="4">
    <location>
        <position position="1"/>
    </location>
</feature>
<evidence type="ECO:0000313" key="4">
    <source>
        <dbReference type="EMBL" id="MBO8424520.1"/>
    </source>
</evidence>
<dbReference type="Gene3D" id="3.60.40.10">
    <property type="entry name" value="PPM-type phosphatase domain"/>
    <property type="match status" value="1"/>
</dbReference>
<keyword evidence="1" id="KW-0378">Hydrolase</keyword>
<evidence type="ECO:0000256" key="2">
    <source>
        <dbReference type="SAM" id="Phobius"/>
    </source>
</evidence>
<evidence type="ECO:0000313" key="5">
    <source>
        <dbReference type="Proteomes" id="UP000727857"/>
    </source>
</evidence>